<proteinExistence type="predicted"/>
<sequence>MFIFCCSSTGASSHPQDVLVQVAQDLLALTQSSNFEGQCSNFGRRSRCNTGPGLALLASPSLKVEDSDYAMKWFNVRAVMIDKTSVAAGIVAIAKQLSYIIAILLSLLPVKKIKGLWLEAVQWVLKKGRAFRFTRAKLRLLQQ</sequence>
<gene>
    <name evidence="2" type="ORF">C1H46_023315</name>
</gene>
<keyword evidence="1" id="KW-0812">Transmembrane</keyword>
<evidence type="ECO:0000313" key="3">
    <source>
        <dbReference type="Proteomes" id="UP000315295"/>
    </source>
</evidence>
<evidence type="ECO:0000313" key="2">
    <source>
        <dbReference type="EMBL" id="TQD91081.1"/>
    </source>
</evidence>
<organism evidence="2 3">
    <name type="scientific">Malus baccata</name>
    <name type="common">Siberian crab apple</name>
    <name type="synonym">Pyrus baccata</name>
    <dbReference type="NCBI Taxonomy" id="106549"/>
    <lineage>
        <taxon>Eukaryota</taxon>
        <taxon>Viridiplantae</taxon>
        <taxon>Streptophyta</taxon>
        <taxon>Embryophyta</taxon>
        <taxon>Tracheophyta</taxon>
        <taxon>Spermatophyta</taxon>
        <taxon>Magnoliopsida</taxon>
        <taxon>eudicotyledons</taxon>
        <taxon>Gunneridae</taxon>
        <taxon>Pentapetalae</taxon>
        <taxon>rosids</taxon>
        <taxon>fabids</taxon>
        <taxon>Rosales</taxon>
        <taxon>Rosaceae</taxon>
        <taxon>Amygdaloideae</taxon>
        <taxon>Maleae</taxon>
        <taxon>Malus</taxon>
    </lineage>
</organism>
<evidence type="ECO:0000256" key="1">
    <source>
        <dbReference type="SAM" id="Phobius"/>
    </source>
</evidence>
<feature type="transmembrane region" description="Helical" evidence="1">
    <location>
        <begin position="86"/>
        <end position="108"/>
    </location>
</feature>
<keyword evidence="1" id="KW-0472">Membrane</keyword>
<keyword evidence="3" id="KW-1185">Reference proteome</keyword>
<name>A0A540LX49_MALBA</name>
<accession>A0A540LX49</accession>
<protein>
    <submittedName>
        <fullName evidence="2">Uncharacterized protein</fullName>
    </submittedName>
</protein>
<reference evidence="2 3" key="1">
    <citation type="journal article" date="2019" name="G3 (Bethesda)">
        <title>Sequencing of a Wild Apple (Malus baccata) Genome Unravels the Differences Between Cultivated and Wild Apple Species Regarding Disease Resistance and Cold Tolerance.</title>
        <authorList>
            <person name="Chen X."/>
        </authorList>
    </citation>
    <scope>NUCLEOTIDE SEQUENCE [LARGE SCALE GENOMIC DNA]</scope>
    <source>
        <strain evidence="3">cv. Shandingzi</strain>
        <tissue evidence="2">Leaves</tissue>
    </source>
</reference>
<dbReference type="EMBL" id="VIEB01000432">
    <property type="protein sequence ID" value="TQD91081.1"/>
    <property type="molecule type" value="Genomic_DNA"/>
</dbReference>
<dbReference type="AlphaFoldDB" id="A0A540LX49"/>
<comment type="caution">
    <text evidence="2">The sequence shown here is derived from an EMBL/GenBank/DDBJ whole genome shotgun (WGS) entry which is preliminary data.</text>
</comment>
<keyword evidence="1" id="KW-1133">Transmembrane helix</keyword>
<dbReference type="Proteomes" id="UP000315295">
    <property type="component" value="Unassembled WGS sequence"/>
</dbReference>